<name>A0A6L2ZPN2_9ENTR</name>
<sequence length="54" mass="5674">MLLNKKAALLVSVLVLNSWVGVVLAGKDSSSLTVQAQLKPASCEILLDGKKIPL</sequence>
<evidence type="ECO:0000313" key="2">
    <source>
        <dbReference type="Proteomes" id="UP000504714"/>
    </source>
</evidence>
<accession>A0A6L2ZPN2</accession>
<dbReference type="Proteomes" id="UP000504714">
    <property type="component" value="Unassembled WGS sequence"/>
</dbReference>
<reference evidence="1 2" key="1">
    <citation type="submission" date="2020-06" db="EMBL/GenBank/DDBJ databases">
        <title>The genome sequence of Candidatus Regiella insecticola strain Tut.</title>
        <authorList>
            <person name="Nikoh N."/>
            <person name="Tsuchida T."/>
            <person name="Koga R."/>
            <person name="Oshima K."/>
            <person name="Hattori M."/>
            <person name="Fukatsu T."/>
        </authorList>
    </citation>
    <scope>NUCLEOTIDE SEQUENCE [LARGE SCALE GENOMIC DNA]</scope>
    <source>
        <strain evidence="1 2">Tut</strain>
    </source>
</reference>
<evidence type="ECO:0000313" key="1">
    <source>
        <dbReference type="EMBL" id="GFN46489.1"/>
    </source>
</evidence>
<organism evidence="1 2">
    <name type="scientific">Candidatus Regiella insecticola</name>
    <dbReference type="NCBI Taxonomy" id="138073"/>
    <lineage>
        <taxon>Bacteria</taxon>
        <taxon>Pseudomonadati</taxon>
        <taxon>Pseudomonadota</taxon>
        <taxon>Gammaproteobacteria</taxon>
        <taxon>Enterobacterales</taxon>
        <taxon>Enterobacteriaceae</taxon>
        <taxon>aphid secondary symbionts</taxon>
        <taxon>Candidatus Regiella</taxon>
    </lineage>
</organism>
<dbReference type="EMBL" id="BLXO01000004">
    <property type="protein sequence ID" value="GFN46489.1"/>
    <property type="molecule type" value="Genomic_DNA"/>
</dbReference>
<dbReference type="AlphaFoldDB" id="A0A6L2ZPN2"/>
<gene>
    <name evidence="1" type="ORF">RINTU1_21410</name>
</gene>
<protein>
    <submittedName>
        <fullName evidence="1">Uncharacterized protein</fullName>
    </submittedName>
</protein>
<proteinExistence type="predicted"/>
<comment type="caution">
    <text evidence="1">The sequence shown here is derived from an EMBL/GenBank/DDBJ whole genome shotgun (WGS) entry which is preliminary data.</text>
</comment>